<dbReference type="Gene3D" id="1.10.600.10">
    <property type="entry name" value="Farnesyl Diphosphate Synthase"/>
    <property type="match status" value="1"/>
</dbReference>
<dbReference type="GO" id="GO:0004311">
    <property type="term" value="F:geranylgeranyl diphosphate synthase activity"/>
    <property type="evidence" value="ECO:0007669"/>
    <property type="project" value="TreeGrafter"/>
</dbReference>
<evidence type="ECO:0000256" key="2">
    <source>
        <dbReference type="ARBA" id="ARBA00005128"/>
    </source>
</evidence>
<dbReference type="Proteomes" id="UP000663760">
    <property type="component" value="Chromosome 1"/>
</dbReference>
<keyword evidence="7" id="KW-0414">Isoprene biosynthesis</keyword>
<keyword evidence="6" id="KW-0460">Magnesium</keyword>
<dbReference type="SUPFAM" id="SSF48576">
    <property type="entry name" value="Terpenoid synthases"/>
    <property type="match status" value="1"/>
</dbReference>
<name>A0A7I8JW53_SPIIN</name>
<dbReference type="InterPro" id="IPR053378">
    <property type="entry name" value="Prenyl_diphosphate_synthase"/>
</dbReference>
<evidence type="ECO:0000256" key="4">
    <source>
        <dbReference type="ARBA" id="ARBA00022679"/>
    </source>
</evidence>
<evidence type="ECO:0000256" key="3">
    <source>
        <dbReference type="ARBA" id="ARBA00006706"/>
    </source>
</evidence>
<gene>
    <name evidence="9" type="ORF">SI8410_01000195</name>
</gene>
<dbReference type="PROSITE" id="PS00723">
    <property type="entry name" value="POLYPRENYL_SYNTHASE_1"/>
    <property type="match status" value="1"/>
</dbReference>
<dbReference type="InterPro" id="IPR008949">
    <property type="entry name" value="Isoprenoid_synthase_dom_sf"/>
</dbReference>
<evidence type="ECO:0000256" key="7">
    <source>
        <dbReference type="ARBA" id="ARBA00023229"/>
    </source>
</evidence>
<protein>
    <submittedName>
        <fullName evidence="9">Uncharacterized protein</fullName>
    </submittedName>
</protein>
<evidence type="ECO:0000256" key="5">
    <source>
        <dbReference type="ARBA" id="ARBA00022723"/>
    </source>
</evidence>
<evidence type="ECO:0000256" key="8">
    <source>
        <dbReference type="RuleBase" id="RU004466"/>
    </source>
</evidence>
<organism evidence="9 10">
    <name type="scientific">Spirodela intermedia</name>
    <name type="common">Intermediate duckweed</name>
    <dbReference type="NCBI Taxonomy" id="51605"/>
    <lineage>
        <taxon>Eukaryota</taxon>
        <taxon>Viridiplantae</taxon>
        <taxon>Streptophyta</taxon>
        <taxon>Embryophyta</taxon>
        <taxon>Tracheophyta</taxon>
        <taxon>Spermatophyta</taxon>
        <taxon>Magnoliopsida</taxon>
        <taxon>Liliopsida</taxon>
        <taxon>Araceae</taxon>
        <taxon>Lemnoideae</taxon>
        <taxon>Spirodela</taxon>
    </lineage>
</organism>
<dbReference type="GO" id="GO:0046872">
    <property type="term" value="F:metal ion binding"/>
    <property type="evidence" value="ECO:0007669"/>
    <property type="project" value="UniProtKB-KW"/>
</dbReference>
<dbReference type="EMBL" id="LR746264">
    <property type="protein sequence ID" value="CAA7387841.1"/>
    <property type="molecule type" value="Genomic_DNA"/>
</dbReference>
<dbReference type="SFLD" id="SFLDS00005">
    <property type="entry name" value="Isoprenoid_Synthase_Type_I"/>
    <property type="match status" value="1"/>
</dbReference>
<dbReference type="OrthoDB" id="6921389at2759"/>
<dbReference type="NCBIfam" id="NF045485">
    <property type="entry name" value="FPPsyn"/>
    <property type="match status" value="1"/>
</dbReference>
<dbReference type="SFLD" id="SFLDG01017">
    <property type="entry name" value="Polyprenyl_Transferase_Like"/>
    <property type="match status" value="1"/>
</dbReference>
<reference evidence="9" key="1">
    <citation type="submission" date="2020-02" db="EMBL/GenBank/DDBJ databases">
        <authorList>
            <person name="Scholz U."/>
            <person name="Mascher M."/>
            <person name="Fiebig A."/>
        </authorList>
    </citation>
    <scope>NUCLEOTIDE SEQUENCE</scope>
</reference>
<comment type="pathway">
    <text evidence="2">Isoprenoid biosynthesis.</text>
</comment>
<dbReference type="PROSITE" id="PS00444">
    <property type="entry name" value="POLYPRENYL_SYNTHASE_2"/>
    <property type="match status" value="1"/>
</dbReference>
<comment type="cofactor">
    <cofactor evidence="1">
        <name>Mg(2+)</name>
        <dbReference type="ChEBI" id="CHEBI:18420"/>
    </cofactor>
</comment>
<evidence type="ECO:0000313" key="10">
    <source>
        <dbReference type="Proteomes" id="UP000663760"/>
    </source>
</evidence>
<dbReference type="GO" id="GO:0008299">
    <property type="term" value="P:isoprenoid biosynthetic process"/>
    <property type="evidence" value="ECO:0007669"/>
    <property type="project" value="UniProtKB-KW"/>
</dbReference>
<keyword evidence="4 8" id="KW-0808">Transferase</keyword>
<dbReference type="PANTHER" id="PTHR43281:SF24">
    <property type="entry name" value="OS07G0580900 PROTEIN"/>
    <property type="match status" value="1"/>
</dbReference>
<dbReference type="GO" id="GO:0005737">
    <property type="term" value="C:cytoplasm"/>
    <property type="evidence" value="ECO:0007669"/>
    <property type="project" value="UniProtKB-ARBA"/>
</dbReference>
<keyword evidence="5" id="KW-0479">Metal-binding</keyword>
<dbReference type="InterPro" id="IPR000092">
    <property type="entry name" value="Polyprenyl_synt"/>
</dbReference>
<dbReference type="Pfam" id="PF00348">
    <property type="entry name" value="polyprenyl_synt"/>
    <property type="match status" value="1"/>
</dbReference>
<comment type="similarity">
    <text evidence="3 8">Belongs to the FPP/GGPP synthase family.</text>
</comment>
<dbReference type="FunFam" id="1.10.600.10:FF:000001">
    <property type="entry name" value="Geranylgeranyl diphosphate synthase"/>
    <property type="match status" value="1"/>
</dbReference>
<accession>A0A7I8JW53</accession>
<sequence>MSPPVTASLSGWNLTFSFRRAIAPPLPCCGRAVAAATGRGRTALRRAPYCSTAASGVSAAQAPPTATATAAAAAAAAFDFKSYMAEKAAAVNQALDAAVPLSYPELLLESMRYSLLAGGKRVRPMLCLAACELVGGSAAAAMPSACAVEMIHTMSLIHDDLPCMDNDDLRRGVPTNHRVYGESMAVLAGDALIALAFQHVAAATPPELVPAARTLRAVVELGRRVGAEGLVAGQVADMQSTGSSEPVGLEQLEYIHRNKTAALLEAAVVMGAVVGGAAEDQIERLNKYARCVGLLFQVVDDILDVTKSSEELGKTAGKDLASDKTTYPKILGLEKSREFAVQLNKEAKEQLSEFDPEKAAPLLFLADFIAYRQN</sequence>
<dbReference type="PANTHER" id="PTHR43281">
    <property type="entry name" value="FARNESYL DIPHOSPHATE SYNTHASE"/>
    <property type="match status" value="1"/>
</dbReference>
<dbReference type="CDD" id="cd00685">
    <property type="entry name" value="Trans_IPPS_HT"/>
    <property type="match status" value="1"/>
</dbReference>
<proteinExistence type="inferred from homology"/>
<keyword evidence="10" id="KW-1185">Reference proteome</keyword>
<evidence type="ECO:0000256" key="1">
    <source>
        <dbReference type="ARBA" id="ARBA00001946"/>
    </source>
</evidence>
<evidence type="ECO:0000313" key="9">
    <source>
        <dbReference type="EMBL" id="CAA7387841.1"/>
    </source>
</evidence>
<dbReference type="InterPro" id="IPR033749">
    <property type="entry name" value="Polyprenyl_synt_CS"/>
</dbReference>
<dbReference type="AlphaFoldDB" id="A0A7I8JW53"/>
<evidence type="ECO:0000256" key="6">
    <source>
        <dbReference type="ARBA" id="ARBA00022842"/>
    </source>
</evidence>